<proteinExistence type="predicted"/>
<dbReference type="InterPro" id="IPR036389">
    <property type="entry name" value="RNase_III_sf"/>
</dbReference>
<reference evidence="4" key="1">
    <citation type="journal article" date="2020" name="Stud. Mycol.">
        <title>101 Dothideomycetes genomes: a test case for predicting lifestyles and emergence of pathogens.</title>
        <authorList>
            <person name="Haridas S."/>
            <person name="Albert R."/>
            <person name="Binder M."/>
            <person name="Bloem J."/>
            <person name="Labutti K."/>
            <person name="Salamov A."/>
            <person name="Andreopoulos B."/>
            <person name="Baker S."/>
            <person name="Barry K."/>
            <person name="Bills G."/>
            <person name="Bluhm B."/>
            <person name="Cannon C."/>
            <person name="Castanera R."/>
            <person name="Culley D."/>
            <person name="Daum C."/>
            <person name="Ezra D."/>
            <person name="Gonzalez J."/>
            <person name="Henrissat B."/>
            <person name="Kuo A."/>
            <person name="Liang C."/>
            <person name="Lipzen A."/>
            <person name="Lutzoni F."/>
            <person name="Magnuson J."/>
            <person name="Mondo S."/>
            <person name="Nolan M."/>
            <person name="Ohm R."/>
            <person name="Pangilinan J."/>
            <person name="Park H.-J."/>
            <person name="Ramirez L."/>
            <person name="Alfaro M."/>
            <person name="Sun H."/>
            <person name="Tritt A."/>
            <person name="Yoshinaga Y."/>
            <person name="Zwiers L.-H."/>
            <person name="Turgeon B."/>
            <person name="Goodwin S."/>
            <person name="Spatafora J."/>
            <person name="Crous P."/>
            <person name="Grigoriev I."/>
        </authorList>
    </citation>
    <scope>NUCLEOTIDE SEQUENCE</scope>
    <source>
        <strain evidence="4">CBS 122367</strain>
    </source>
</reference>
<dbReference type="Gene3D" id="1.10.1520.10">
    <property type="entry name" value="Ribonuclease III domain"/>
    <property type="match status" value="1"/>
</dbReference>
<dbReference type="GO" id="GO:0005654">
    <property type="term" value="C:nucleoplasm"/>
    <property type="evidence" value="ECO:0007669"/>
    <property type="project" value="TreeGrafter"/>
</dbReference>
<keyword evidence="1" id="KW-0694">RNA-binding</keyword>
<dbReference type="InterPro" id="IPR000999">
    <property type="entry name" value="RNase_III_dom"/>
</dbReference>
<feature type="region of interest" description="Disordered" evidence="2">
    <location>
        <begin position="1"/>
        <end position="65"/>
    </location>
</feature>
<sequence length="483" mass="55414">MYNSNQKRGGLFNHYDNDRSKKPRPNHSENPMNAQRRGEHHQNGHGHGHPPRPQQDSYKFKNKDNPVLNHIDRLPDPTKCEPCKLAAAEMQTGMIALLDKLEAEELMPDGDRDVLHHARELRRLLSARASKTQSFQAKKALDEKRPPTDRYVSVPAYIQQKMERVKELPKLPHITEPYLQEAVFTHISHHNLELTRGVHDGDKLSYDRLEFLGDAYIELVSSRLIHSRLPNLDVPQQSHLREQLVKNETLGQFSHAYGLPDRLKHGGHMGDSKAWTKVVADVFEAYVAAVVLSDPENGFQTAEKWLTELWAPQFMEFKEQVVENPQAKDELSRMVACKGVVLHYRHERDMVHVNGVQKYFIGVYMTGWGYENEWLGSGEGRNKGQGGVYAAMDAIRRNNPALKTAIKKKQELLQQKKEEETRKEVEEKGDDAIPKIAKAKFTEDAGSVSKPEEVQPKGNSWLEKEKKKKGKKERQEKKRKETS</sequence>
<evidence type="ECO:0000313" key="4">
    <source>
        <dbReference type="EMBL" id="KAF2680251.1"/>
    </source>
</evidence>
<dbReference type="SUPFAM" id="SSF69065">
    <property type="entry name" value="RNase III domain-like"/>
    <property type="match status" value="1"/>
</dbReference>
<dbReference type="GO" id="GO:0004525">
    <property type="term" value="F:ribonuclease III activity"/>
    <property type="evidence" value="ECO:0007669"/>
    <property type="project" value="InterPro"/>
</dbReference>
<evidence type="ECO:0000256" key="2">
    <source>
        <dbReference type="SAM" id="MobiDB-lite"/>
    </source>
</evidence>
<dbReference type="PROSITE" id="PS00517">
    <property type="entry name" value="RNASE_3_1"/>
    <property type="match status" value="1"/>
</dbReference>
<name>A0A6G1IQN1_9PLEO</name>
<keyword evidence="5" id="KW-1185">Reference proteome</keyword>
<dbReference type="GO" id="GO:0034475">
    <property type="term" value="P:U4 snRNA 3'-end processing"/>
    <property type="evidence" value="ECO:0007669"/>
    <property type="project" value="TreeGrafter"/>
</dbReference>
<dbReference type="Gene3D" id="3.30.160.20">
    <property type="match status" value="1"/>
</dbReference>
<evidence type="ECO:0000256" key="1">
    <source>
        <dbReference type="ARBA" id="ARBA00022884"/>
    </source>
</evidence>
<dbReference type="PANTHER" id="PTHR11207">
    <property type="entry name" value="RIBONUCLEASE III"/>
    <property type="match status" value="1"/>
</dbReference>
<gene>
    <name evidence="4" type="ORF">K458DRAFT_421797</name>
</gene>
<dbReference type="Proteomes" id="UP000799291">
    <property type="component" value="Unassembled WGS sequence"/>
</dbReference>
<dbReference type="PROSITE" id="PS50142">
    <property type="entry name" value="RNASE_3_2"/>
    <property type="match status" value="1"/>
</dbReference>
<feature type="domain" description="RNase III" evidence="3">
    <location>
        <begin position="158"/>
        <end position="295"/>
    </location>
</feature>
<evidence type="ECO:0000259" key="3">
    <source>
        <dbReference type="PROSITE" id="PS50142"/>
    </source>
</evidence>
<dbReference type="EMBL" id="MU005598">
    <property type="protein sequence ID" value="KAF2680251.1"/>
    <property type="molecule type" value="Genomic_DNA"/>
</dbReference>
<protein>
    <submittedName>
        <fullName evidence="4">Ribonuclease III</fullName>
    </submittedName>
</protein>
<dbReference type="GO" id="GO:0006369">
    <property type="term" value="P:termination of RNA polymerase II transcription"/>
    <property type="evidence" value="ECO:0007669"/>
    <property type="project" value="TreeGrafter"/>
</dbReference>
<feature type="compositionally biased region" description="Basic and acidic residues" evidence="2">
    <location>
        <begin position="414"/>
        <end position="433"/>
    </location>
</feature>
<dbReference type="OrthoDB" id="2392202at2759"/>
<dbReference type="AlphaFoldDB" id="A0A6G1IQN1"/>
<accession>A0A6G1IQN1</accession>
<dbReference type="Pfam" id="PF00636">
    <property type="entry name" value="Ribonuclease_3"/>
    <property type="match status" value="1"/>
</dbReference>
<feature type="compositionally biased region" description="Basic and acidic residues" evidence="2">
    <location>
        <begin position="473"/>
        <end position="483"/>
    </location>
</feature>
<organism evidence="4 5">
    <name type="scientific">Lentithecium fluviatile CBS 122367</name>
    <dbReference type="NCBI Taxonomy" id="1168545"/>
    <lineage>
        <taxon>Eukaryota</taxon>
        <taxon>Fungi</taxon>
        <taxon>Dikarya</taxon>
        <taxon>Ascomycota</taxon>
        <taxon>Pezizomycotina</taxon>
        <taxon>Dothideomycetes</taxon>
        <taxon>Pleosporomycetidae</taxon>
        <taxon>Pleosporales</taxon>
        <taxon>Massarineae</taxon>
        <taxon>Lentitheciaceae</taxon>
        <taxon>Lentithecium</taxon>
    </lineage>
</organism>
<dbReference type="GO" id="GO:0006364">
    <property type="term" value="P:rRNA processing"/>
    <property type="evidence" value="ECO:0007669"/>
    <property type="project" value="TreeGrafter"/>
</dbReference>
<dbReference type="GO" id="GO:0003723">
    <property type="term" value="F:RNA binding"/>
    <property type="evidence" value="ECO:0007669"/>
    <property type="project" value="UniProtKB-KW"/>
</dbReference>
<dbReference type="PANTHER" id="PTHR11207:SF0">
    <property type="entry name" value="RIBONUCLEASE 3"/>
    <property type="match status" value="1"/>
</dbReference>
<feature type="region of interest" description="Disordered" evidence="2">
    <location>
        <begin position="414"/>
        <end position="483"/>
    </location>
</feature>
<dbReference type="CDD" id="cd00593">
    <property type="entry name" value="RIBOc"/>
    <property type="match status" value="1"/>
</dbReference>
<evidence type="ECO:0000313" key="5">
    <source>
        <dbReference type="Proteomes" id="UP000799291"/>
    </source>
</evidence>
<dbReference type="SMART" id="SM00535">
    <property type="entry name" value="RIBOc"/>
    <property type="match status" value="1"/>
</dbReference>